<evidence type="ECO:0000259" key="3">
    <source>
        <dbReference type="PROSITE" id="PS50921"/>
    </source>
</evidence>
<dbReference type="SMART" id="SM00448">
    <property type="entry name" value="REC"/>
    <property type="match status" value="1"/>
</dbReference>
<dbReference type="Pfam" id="PF00072">
    <property type="entry name" value="Response_reg"/>
    <property type="match status" value="1"/>
</dbReference>
<feature type="domain" description="Response regulatory" evidence="2">
    <location>
        <begin position="9"/>
        <end position="123"/>
    </location>
</feature>
<dbReference type="Gene3D" id="1.10.10.10">
    <property type="entry name" value="Winged helix-like DNA-binding domain superfamily/Winged helix DNA-binding domain"/>
    <property type="match status" value="1"/>
</dbReference>
<organism evidence="4 5">
    <name type="scientific">Posidoniimonas corsicana</name>
    <dbReference type="NCBI Taxonomy" id="1938618"/>
    <lineage>
        <taxon>Bacteria</taxon>
        <taxon>Pseudomonadati</taxon>
        <taxon>Planctomycetota</taxon>
        <taxon>Planctomycetia</taxon>
        <taxon>Pirellulales</taxon>
        <taxon>Lacipirellulaceae</taxon>
        <taxon>Posidoniimonas</taxon>
    </lineage>
</organism>
<dbReference type="EMBL" id="SIHJ01000001">
    <property type="protein sequence ID" value="TWT37611.1"/>
    <property type="molecule type" value="Genomic_DNA"/>
</dbReference>
<dbReference type="InterPro" id="IPR001789">
    <property type="entry name" value="Sig_transdc_resp-reg_receiver"/>
</dbReference>
<dbReference type="Pfam" id="PF03861">
    <property type="entry name" value="ANTAR"/>
    <property type="match status" value="1"/>
</dbReference>
<dbReference type="PROSITE" id="PS50110">
    <property type="entry name" value="RESPONSE_REGULATORY"/>
    <property type="match status" value="1"/>
</dbReference>
<comment type="caution">
    <text evidence="1">Lacks conserved residue(s) required for the propagation of feature annotation.</text>
</comment>
<reference evidence="4 5" key="1">
    <citation type="submission" date="2019-02" db="EMBL/GenBank/DDBJ databases">
        <title>Deep-cultivation of Planctomycetes and their phenomic and genomic characterization uncovers novel biology.</title>
        <authorList>
            <person name="Wiegand S."/>
            <person name="Jogler M."/>
            <person name="Boedeker C."/>
            <person name="Pinto D."/>
            <person name="Vollmers J."/>
            <person name="Rivas-Marin E."/>
            <person name="Kohn T."/>
            <person name="Peeters S.H."/>
            <person name="Heuer A."/>
            <person name="Rast P."/>
            <person name="Oberbeckmann S."/>
            <person name="Bunk B."/>
            <person name="Jeske O."/>
            <person name="Meyerdierks A."/>
            <person name="Storesund J.E."/>
            <person name="Kallscheuer N."/>
            <person name="Luecker S."/>
            <person name="Lage O.M."/>
            <person name="Pohl T."/>
            <person name="Merkel B.J."/>
            <person name="Hornburger P."/>
            <person name="Mueller R.-W."/>
            <person name="Bruemmer F."/>
            <person name="Labrenz M."/>
            <person name="Spormann A.M."/>
            <person name="Op Den Camp H."/>
            <person name="Overmann J."/>
            <person name="Amann R."/>
            <person name="Jetten M.S.M."/>
            <person name="Mascher T."/>
            <person name="Medema M.H."/>
            <person name="Devos D.P."/>
            <person name="Kaster A.-K."/>
            <person name="Ovreas L."/>
            <person name="Rohde M."/>
            <person name="Galperin M.Y."/>
            <person name="Jogler C."/>
        </authorList>
    </citation>
    <scope>NUCLEOTIDE SEQUENCE [LARGE SCALE GENOMIC DNA]</scope>
    <source>
        <strain evidence="4 5">KOR34</strain>
    </source>
</reference>
<protein>
    <submittedName>
        <fullName evidence="4">Putative transcriptional regulatory protein pdtaR</fullName>
    </submittedName>
</protein>
<dbReference type="InterPro" id="IPR036388">
    <property type="entry name" value="WH-like_DNA-bd_sf"/>
</dbReference>
<dbReference type="PROSITE" id="PS50921">
    <property type="entry name" value="ANTAR"/>
    <property type="match status" value="1"/>
</dbReference>
<dbReference type="Gene3D" id="3.40.50.2300">
    <property type="match status" value="1"/>
</dbReference>
<dbReference type="OrthoDB" id="9779069at2"/>
<dbReference type="PANTHER" id="PTHR43367">
    <property type="match status" value="1"/>
</dbReference>
<dbReference type="InterPro" id="IPR008327">
    <property type="entry name" value="Sig_transdc_resp-reg_antiterm"/>
</dbReference>
<dbReference type="AlphaFoldDB" id="A0A5C5VHM0"/>
<evidence type="ECO:0000259" key="2">
    <source>
        <dbReference type="PROSITE" id="PS50110"/>
    </source>
</evidence>
<feature type="domain" description="ANTAR" evidence="3">
    <location>
        <begin position="129"/>
        <end position="190"/>
    </location>
</feature>
<dbReference type="RefSeq" id="WP_146564936.1">
    <property type="nucleotide sequence ID" value="NZ_SIHJ01000001.1"/>
</dbReference>
<dbReference type="SMART" id="SM01012">
    <property type="entry name" value="ANTAR"/>
    <property type="match status" value="1"/>
</dbReference>
<accession>A0A5C5VHM0</accession>
<evidence type="ECO:0000313" key="4">
    <source>
        <dbReference type="EMBL" id="TWT37611.1"/>
    </source>
</evidence>
<dbReference type="SUPFAM" id="SSF52172">
    <property type="entry name" value="CheY-like"/>
    <property type="match status" value="1"/>
</dbReference>
<dbReference type="GO" id="GO:0000160">
    <property type="term" value="P:phosphorelay signal transduction system"/>
    <property type="evidence" value="ECO:0007669"/>
    <property type="project" value="InterPro"/>
</dbReference>
<name>A0A5C5VHM0_9BACT</name>
<dbReference type="GO" id="GO:0003723">
    <property type="term" value="F:RNA binding"/>
    <property type="evidence" value="ECO:0007669"/>
    <property type="project" value="InterPro"/>
</dbReference>
<sequence>MQNIPDNLTVVIAHNDDATRNQLREVIEGLSYQVKDGCCSVDDLIEVCAEADPDLIISSVELSNGNAIDALIDISNRNPTPAIIVTNRDSLLDVEKALRDHVMAYLVEPLDADQIRPTIYLVCERFRQFEALKQENEDLAQALSERKVIEKAKGLLIGRDELTEEQAFRRLQKMAQSARERMAVTAQRLLDQEAAE</sequence>
<gene>
    <name evidence="4" type="primary">pdtaR</name>
    <name evidence="4" type="ORF">KOR34_25650</name>
</gene>
<comment type="caution">
    <text evidence="4">The sequence shown here is derived from an EMBL/GenBank/DDBJ whole genome shotgun (WGS) entry which is preliminary data.</text>
</comment>
<evidence type="ECO:0000313" key="5">
    <source>
        <dbReference type="Proteomes" id="UP000316714"/>
    </source>
</evidence>
<dbReference type="PANTHER" id="PTHR43367:SF1">
    <property type="entry name" value="TWO-COMPONENT RESPONSE REGULATOR-LIKE APRR6-RELATED"/>
    <property type="match status" value="1"/>
</dbReference>
<dbReference type="InterPro" id="IPR005561">
    <property type="entry name" value="ANTAR"/>
</dbReference>
<evidence type="ECO:0000256" key="1">
    <source>
        <dbReference type="PROSITE-ProRule" id="PRU00169"/>
    </source>
</evidence>
<dbReference type="Proteomes" id="UP000316714">
    <property type="component" value="Unassembled WGS sequence"/>
</dbReference>
<proteinExistence type="predicted"/>
<dbReference type="InterPro" id="IPR011006">
    <property type="entry name" value="CheY-like_superfamily"/>
</dbReference>
<dbReference type="PIRSF" id="PIRSF036382">
    <property type="entry name" value="RR_antiterm"/>
    <property type="match status" value="1"/>
</dbReference>
<keyword evidence="5" id="KW-1185">Reference proteome</keyword>